<dbReference type="InterPro" id="IPR036890">
    <property type="entry name" value="HATPase_C_sf"/>
</dbReference>
<evidence type="ECO:0000256" key="6">
    <source>
        <dbReference type="ARBA" id="ARBA00023012"/>
    </source>
</evidence>
<dbReference type="Pfam" id="PF13492">
    <property type="entry name" value="GAF_3"/>
    <property type="match status" value="1"/>
</dbReference>
<dbReference type="GO" id="GO:0000155">
    <property type="term" value="F:phosphorelay sensor kinase activity"/>
    <property type="evidence" value="ECO:0007669"/>
    <property type="project" value="InterPro"/>
</dbReference>
<dbReference type="InterPro" id="IPR005467">
    <property type="entry name" value="His_kinase_dom"/>
</dbReference>
<dbReference type="SUPFAM" id="SSF55874">
    <property type="entry name" value="ATPase domain of HSP90 chaperone/DNA topoisomerase II/histidine kinase"/>
    <property type="match status" value="1"/>
</dbReference>
<dbReference type="CDD" id="cd00082">
    <property type="entry name" value="HisKA"/>
    <property type="match status" value="1"/>
</dbReference>
<accession>A0A1H0BV65</accession>
<dbReference type="InterPro" id="IPR003594">
    <property type="entry name" value="HATPase_dom"/>
</dbReference>
<dbReference type="Pfam" id="PF00512">
    <property type="entry name" value="HisKA"/>
    <property type="match status" value="1"/>
</dbReference>
<dbReference type="PRINTS" id="PR00344">
    <property type="entry name" value="BCTRLSENSOR"/>
</dbReference>
<organism evidence="8 9">
    <name type="scientific">Desulfonauticus submarinus</name>
    <dbReference type="NCBI Taxonomy" id="206665"/>
    <lineage>
        <taxon>Bacteria</taxon>
        <taxon>Pseudomonadati</taxon>
        <taxon>Thermodesulfobacteriota</taxon>
        <taxon>Desulfovibrionia</taxon>
        <taxon>Desulfovibrionales</taxon>
        <taxon>Desulfonauticaceae</taxon>
        <taxon>Desulfonauticus</taxon>
    </lineage>
</organism>
<dbReference type="InterPro" id="IPR050736">
    <property type="entry name" value="Sensor_HK_Regulatory"/>
</dbReference>
<keyword evidence="3" id="KW-0597">Phosphoprotein</keyword>
<gene>
    <name evidence="8" type="ORF">SAMN04488516_102303</name>
</gene>
<evidence type="ECO:0000259" key="7">
    <source>
        <dbReference type="PROSITE" id="PS50109"/>
    </source>
</evidence>
<dbReference type="EMBL" id="FNIN01000002">
    <property type="protein sequence ID" value="SDN49532.1"/>
    <property type="molecule type" value="Genomic_DNA"/>
</dbReference>
<dbReference type="SUPFAM" id="SSF55781">
    <property type="entry name" value="GAF domain-like"/>
    <property type="match status" value="1"/>
</dbReference>
<evidence type="ECO:0000313" key="9">
    <source>
        <dbReference type="Proteomes" id="UP000199602"/>
    </source>
</evidence>
<dbReference type="InterPro" id="IPR036097">
    <property type="entry name" value="HisK_dim/P_sf"/>
</dbReference>
<reference evidence="8 9" key="1">
    <citation type="submission" date="2016-10" db="EMBL/GenBank/DDBJ databases">
        <authorList>
            <person name="de Groot N.N."/>
        </authorList>
    </citation>
    <scope>NUCLEOTIDE SEQUENCE [LARGE SCALE GENOMIC DNA]</scope>
    <source>
        <strain evidence="8 9">DSM 15269</strain>
    </source>
</reference>
<sequence>MNFKQELFFLKKIINILIDPEEELFPKMEKSLSLILQKVRAKQGSIMLVEEKKKQANIVAATNKKLIGLNVEIVPETISGYVFSTGEPVYFKDVTKSKRFKHVVRNRNYKTSSLICVPLKRKKTVIGVINASDPEKKEYFSEHDFGLLKDYASMLSPLVENSYLLSQLKQRQAKLEQVSRHLAIKQRELLLASRERSELVQMVVHDFKSPLSAVISNLDLLKYLGLGEEQKHIVDTALDGAKKLLEMINEFLQIARLDAWKETKTELGPMNLLPVVERVVEEFRPLAEEKNIELIVQSAPEVEVYAEENLMYHLLQNLLSNAIKYTPKNGKVILGWKIRRSRRKSDKFPKFIIFYVEDNGKGIPKGHKELIFRRFKRLERDAKIQGTGIGLFICQRIVNMWDGKIWVEDVEPTGSRFCFTCYLTGEKNA</sequence>
<dbReference type="CDD" id="cd00075">
    <property type="entry name" value="HATPase"/>
    <property type="match status" value="1"/>
</dbReference>
<evidence type="ECO:0000313" key="8">
    <source>
        <dbReference type="EMBL" id="SDN49532.1"/>
    </source>
</evidence>
<dbReference type="SUPFAM" id="SSF47384">
    <property type="entry name" value="Homodimeric domain of signal transducing histidine kinase"/>
    <property type="match status" value="1"/>
</dbReference>
<keyword evidence="6" id="KW-0902">Two-component regulatory system</keyword>
<dbReference type="STRING" id="206665.SAMN04488516_102303"/>
<dbReference type="EC" id="2.7.13.3" evidence="2"/>
<keyword evidence="9" id="KW-1185">Reference proteome</keyword>
<dbReference type="Proteomes" id="UP000199602">
    <property type="component" value="Unassembled WGS sequence"/>
</dbReference>
<evidence type="ECO:0000256" key="2">
    <source>
        <dbReference type="ARBA" id="ARBA00012438"/>
    </source>
</evidence>
<comment type="catalytic activity">
    <reaction evidence="1">
        <text>ATP + protein L-histidine = ADP + protein N-phospho-L-histidine.</text>
        <dbReference type="EC" id="2.7.13.3"/>
    </reaction>
</comment>
<dbReference type="Gene3D" id="3.30.450.40">
    <property type="match status" value="1"/>
</dbReference>
<dbReference type="Gene3D" id="3.30.565.10">
    <property type="entry name" value="Histidine kinase-like ATPase, C-terminal domain"/>
    <property type="match status" value="1"/>
</dbReference>
<dbReference type="InterPro" id="IPR004358">
    <property type="entry name" value="Sig_transdc_His_kin-like_C"/>
</dbReference>
<dbReference type="SMART" id="SM00388">
    <property type="entry name" value="HisKA"/>
    <property type="match status" value="1"/>
</dbReference>
<dbReference type="RefSeq" id="WP_092063705.1">
    <property type="nucleotide sequence ID" value="NZ_FNIN01000002.1"/>
</dbReference>
<dbReference type="OrthoDB" id="5470630at2"/>
<evidence type="ECO:0000256" key="3">
    <source>
        <dbReference type="ARBA" id="ARBA00022553"/>
    </source>
</evidence>
<dbReference type="Gene3D" id="1.10.287.130">
    <property type="match status" value="1"/>
</dbReference>
<dbReference type="AlphaFoldDB" id="A0A1H0BV65"/>
<evidence type="ECO:0000256" key="5">
    <source>
        <dbReference type="ARBA" id="ARBA00022777"/>
    </source>
</evidence>
<dbReference type="PANTHER" id="PTHR43711">
    <property type="entry name" value="TWO-COMPONENT HISTIDINE KINASE"/>
    <property type="match status" value="1"/>
</dbReference>
<keyword evidence="4" id="KW-0808">Transferase</keyword>
<evidence type="ECO:0000256" key="4">
    <source>
        <dbReference type="ARBA" id="ARBA00022679"/>
    </source>
</evidence>
<proteinExistence type="predicted"/>
<dbReference type="Pfam" id="PF02518">
    <property type="entry name" value="HATPase_c"/>
    <property type="match status" value="1"/>
</dbReference>
<dbReference type="SMART" id="SM00387">
    <property type="entry name" value="HATPase_c"/>
    <property type="match status" value="1"/>
</dbReference>
<evidence type="ECO:0000256" key="1">
    <source>
        <dbReference type="ARBA" id="ARBA00000085"/>
    </source>
</evidence>
<dbReference type="SMART" id="SM00065">
    <property type="entry name" value="GAF"/>
    <property type="match status" value="1"/>
</dbReference>
<dbReference type="InterPro" id="IPR003661">
    <property type="entry name" value="HisK_dim/P_dom"/>
</dbReference>
<feature type="domain" description="Histidine kinase" evidence="7">
    <location>
        <begin position="202"/>
        <end position="425"/>
    </location>
</feature>
<dbReference type="PROSITE" id="PS50109">
    <property type="entry name" value="HIS_KIN"/>
    <property type="match status" value="1"/>
</dbReference>
<protein>
    <recommendedName>
        <fullName evidence="2">histidine kinase</fullName>
        <ecNumber evidence="2">2.7.13.3</ecNumber>
    </recommendedName>
</protein>
<name>A0A1H0BV65_9BACT</name>
<dbReference type="FunFam" id="3.30.565.10:FF:000006">
    <property type="entry name" value="Sensor histidine kinase WalK"/>
    <property type="match status" value="1"/>
</dbReference>
<dbReference type="InterPro" id="IPR003018">
    <property type="entry name" value="GAF"/>
</dbReference>
<keyword evidence="5 8" id="KW-0418">Kinase</keyword>
<dbReference type="InterPro" id="IPR029016">
    <property type="entry name" value="GAF-like_dom_sf"/>
</dbReference>
<dbReference type="PANTHER" id="PTHR43711:SF26">
    <property type="entry name" value="SENSOR HISTIDINE KINASE RCSC"/>
    <property type="match status" value="1"/>
</dbReference>